<dbReference type="GO" id="GO:0005829">
    <property type="term" value="C:cytosol"/>
    <property type="evidence" value="ECO:0007669"/>
    <property type="project" value="TreeGrafter"/>
</dbReference>
<comment type="similarity">
    <text evidence="2">Belongs to the dihydrofolate reductase family.</text>
</comment>
<comment type="pathway">
    <text evidence="1">Cofactor biosynthesis; tetrahydrofolate biosynthesis; 5,6,7,8-tetrahydrofolate from 7,8-dihydrofolate: step 1/1.</text>
</comment>
<feature type="domain" description="DHFR" evidence="8">
    <location>
        <begin position="34"/>
        <end position="208"/>
    </location>
</feature>
<dbReference type="GO" id="GO:0004146">
    <property type="term" value="F:dihydrofolate reductase activity"/>
    <property type="evidence" value="ECO:0007669"/>
    <property type="project" value="UniProtKB-EC"/>
</dbReference>
<dbReference type="PANTHER" id="PTHR48069">
    <property type="entry name" value="DIHYDROFOLATE REDUCTASE"/>
    <property type="match status" value="1"/>
</dbReference>
<gene>
    <name evidence="9" type="ORF">H9871_12935</name>
</gene>
<keyword evidence="6" id="KW-0560">Oxidoreductase</keyword>
<accession>A0A9D1UV94</accession>
<dbReference type="AlphaFoldDB" id="A0A9D1UV94"/>
<dbReference type="Pfam" id="PF00186">
    <property type="entry name" value="DHFR_1"/>
    <property type="match status" value="1"/>
</dbReference>
<keyword evidence="5" id="KW-0521">NADP</keyword>
<dbReference type="GO" id="GO:0046654">
    <property type="term" value="P:tetrahydrofolate biosynthetic process"/>
    <property type="evidence" value="ECO:0007669"/>
    <property type="project" value="InterPro"/>
</dbReference>
<protein>
    <recommendedName>
        <fullName evidence="3">dihydrofolate reductase</fullName>
        <ecNumber evidence="3">1.5.1.3</ecNumber>
    </recommendedName>
</protein>
<feature type="region of interest" description="Disordered" evidence="7">
    <location>
        <begin position="1"/>
        <end position="26"/>
    </location>
</feature>
<evidence type="ECO:0000256" key="6">
    <source>
        <dbReference type="ARBA" id="ARBA00023002"/>
    </source>
</evidence>
<evidence type="ECO:0000256" key="4">
    <source>
        <dbReference type="ARBA" id="ARBA00022563"/>
    </source>
</evidence>
<feature type="compositionally biased region" description="Basic and acidic residues" evidence="7">
    <location>
        <begin position="1"/>
        <end position="16"/>
    </location>
</feature>
<evidence type="ECO:0000256" key="2">
    <source>
        <dbReference type="ARBA" id="ARBA00009539"/>
    </source>
</evidence>
<dbReference type="EMBL" id="DXGD01000483">
    <property type="protein sequence ID" value="HIX01034.1"/>
    <property type="molecule type" value="Genomic_DNA"/>
</dbReference>
<dbReference type="GO" id="GO:0006730">
    <property type="term" value="P:one-carbon metabolic process"/>
    <property type="evidence" value="ECO:0007669"/>
    <property type="project" value="UniProtKB-KW"/>
</dbReference>
<evidence type="ECO:0000259" key="8">
    <source>
        <dbReference type="PROSITE" id="PS51330"/>
    </source>
</evidence>
<evidence type="ECO:0000313" key="10">
    <source>
        <dbReference type="Proteomes" id="UP000824151"/>
    </source>
</evidence>
<dbReference type="GO" id="GO:0046655">
    <property type="term" value="P:folic acid metabolic process"/>
    <property type="evidence" value="ECO:0007669"/>
    <property type="project" value="TreeGrafter"/>
</dbReference>
<evidence type="ECO:0000313" key="9">
    <source>
        <dbReference type="EMBL" id="HIX01034.1"/>
    </source>
</evidence>
<reference evidence="9" key="1">
    <citation type="journal article" date="2021" name="PeerJ">
        <title>Extensive microbial diversity within the chicken gut microbiome revealed by metagenomics and culture.</title>
        <authorList>
            <person name="Gilroy R."/>
            <person name="Ravi A."/>
            <person name="Getino M."/>
            <person name="Pursley I."/>
            <person name="Horton D.L."/>
            <person name="Alikhan N.F."/>
            <person name="Baker D."/>
            <person name="Gharbi K."/>
            <person name="Hall N."/>
            <person name="Watson M."/>
            <person name="Adriaenssens E.M."/>
            <person name="Foster-Nyarko E."/>
            <person name="Jarju S."/>
            <person name="Secka A."/>
            <person name="Antonio M."/>
            <person name="Oren A."/>
            <person name="Chaudhuri R.R."/>
            <person name="La Ragione R."/>
            <person name="Hildebrand F."/>
            <person name="Pallen M.J."/>
        </authorList>
    </citation>
    <scope>NUCLEOTIDE SEQUENCE</scope>
    <source>
        <strain evidence="9">ChiHejej3B27-3195</strain>
    </source>
</reference>
<reference evidence="9" key="2">
    <citation type="submission" date="2021-04" db="EMBL/GenBank/DDBJ databases">
        <authorList>
            <person name="Gilroy R."/>
        </authorList>
    </citation>
    <scope>NUCLEOTIDE SEQUENCE</scope>
    <source>
        <strain evidence="9">ChiHejej3B27-3195</strain>
    </source>
</reference>
<evidence type="ECO:0000256" key="7">
    <source>
        <dbReference type="SAM" id="MobiDB-lite"/>
    </source>
</evidence>
<dbReference type="InterPro" id="IPR024072">
    <property type="entry name" value="DHFR-like_dom_sf"/>
</dbReference>
<dbReference type="PROSITE" id="PS51330">
    <property type="entry name" value="DHFR_2"/>
    <property type="match status" value="1"/>
</dbReference>
<evidence type="ECO:0000256" key="5">
    <source>
        <dbReference type="ARBA" id="ARBA00022857"/>
    </source>
</evidence>
<dbReference type="EC" id="1.5.1.3" evidence="3"/>
<comment type="caution">
    <text evidence="9">The sequence shown here is derived from an EMBL/GenBank/DDBJ whole genome shotgun (WGS) entry which is preliminary data.</text>
</comment>
<dbReference type="PRINTS" id="PR00070">
    <property type="entry name" value="DHFR"/>
</dbReference>
<keyword evidence="4" id="KW-0554">One-carbon metabolism</keyword>
<sequence>MSSPDRSIDAPGERRRALLPRPAASADATAGRPLVPMIWAQTSGGVIGDDGGMPWHLPEDFQHLKTMTAGCPIIMGRRTWESLPSSVRPLPGRRNMVITGDASRAAEIQAAGGETASCLAEAYRRVLEAGHEPDRPVWIFGGNSVYTEAISSGLTDAAVITVIDLDVDGDTHAPELDPGEWELWTHEPPEGWLTAANGLRYRFETRRRTTASDTGAGPR</sequence>
<dbReference type="InterPro" id="IPR012259">
    <property type="entry name" value="DHFR"/>
</dbReference>
<evidence type="ECO:0000256" key="3">
    <source>
        <dbReference type="ARBA" id="ARBA00012856"/>
    </source>
</evidence>
<dbReference type="SUPFAM" id="SSF53597">
    <property type="entry name" value="Dihydrofolate reductase-like"/>
    <property type="match status" value="1"/>
</dbReference>
<dbReference type="GO" id="GO:0046452">
    <property type="term" value="P:dihydrofolate metabolic process"/>
    <property type="evidence" value="ECO:0007669"/>
    <property type="project" value="TreeGrafter"/>
</dbReference>
<dbReference type="GO" id="GO:0050661">
    <property type="term" value="F:NADP binding"/>
    <property type="evidence" value="ECO:0007669"/>
    <property type="project" value="InterPro"/>
</dbReference>
<dbReference type="CDD" id="cd00209">
    <property type="entry name" value="DHFR"/>
    <property type="match status" value="1"/>
</dbReference>
<dbReference type="Gene3D" id="3.40.430.10">
    <property type="entry name" value="Dihydrofolate Reductase, subunit A"/>
    <property type="match status" value="1"/>
</dbReference>
<dbReference type="InterPro" id="IPR001796">
    <property type="entry name" value="DHFR_dom"/>
</dbReference>
<name>A0A9D1UV94_9MICC</name>
<organism evidence="9 10">
    <name type="scientific">Candidatus Nesterenkonia stercoripullorum</name>
    <dbReference type="NCBI Taxonomy" id="2838701"/>
    <lineage>
        <taxon>Bacteria</taxon>
        <taxon>Bacillati</taxon>
        <taxon>Actinomycetota</taxon>
        <taxon>Actinomycetes</taxon>
        <taxon>Micrococcales</taxon>
        <taxon>Micrococcaceae</taxon>
        <taxon>Nesterenkonia</taxon>
    </lineage>
</organism>
<dbReference type="Proteomes" id="UP000824151">
    <property type="component" value="Unassembled WGS sequence"/>
</dbReference>
<proteinExistence type="inferred from homology"/>
<evidence type="ECO:0000256" key="1">
    <source>
        <dbReference type="ARBA" id="ARBA00004903"/>
    </source>
</evidence>
<dbReference type="PANTHER" id="PTHR48069:SF3">
    <property type="entry name" value="DIHYDROFOLATE REDUCTASE"/>
    <property type="match status" value="1"/>
</dbReference>